<dbReference type="RefSeq" id="WP_105328751.1">
    <property type="nucleotide sequence ID" value="NZ_PUHY01000005.1"/>
</dbReference>
<proteinExistence type="predicted"/>
<feature type="chain" id="PRO_5015491192" description="Globin family profile domain-containing protein" evidence="1">
    <location>
        <begin position="22"/>
        <end position="158"/>
    </location>
</feature>
<sequence length="158" mass="16831">MKNSTLVTWCGLAVIAYSLLAPLVEPHDTKPEPSDPGGPNLLAVFQKSDQTTQAVADAQAFGQLCRSLAAMIEFDGQQPEPQLVSGVQLDNFRTLARFYQANGASYATRYPALAHVAGDYLESQLGTDGGKLDPAARARWIAAYRALAASALYAADSL</sequence>
<evidence type="ECO:0000313" key="2">
    <source>
        <dbReference type="EMBL" id="PQO37502.1"/>
    </source>
</evidence>
<dbReference type="EMBL" id="PUHY01000005">
    <property type="protein sequence ID" value="PQO37502.1"/>
    <property type="molecule type" value="Genomic_DNA"/>
</dbReference>
<protein>
    <recommendedName>
        <fullName evidence="4">Globin family profile domain-containing protein</fullName>
    </recommendedName>
</protein>
<organism evidence="2 3">
    <name type="scientific">Blastopirellula marina</name>
    <dbReference type="NCBI Taxonomy" id="124"/>
    <lineage>
        <taxon>Bacteria</taxon>
        <taxon>Pseudomonadati</taxon>
        <taxon>Planctomycetota</taxon>
        <taxon>Planctomycetia</taxon>
        <taxon>Pirellulales</taxon>
        <taxon>Pirellulaceae</taxon>
        <taxon>Blastopirellula</taxon>
    </lineage>
</organism>
<name>A0A2S8FZ85_9BACT</name>
<evidence type="ECO:0008006" key="4">
    <source>
        <dbReference type="Google" id="ProtNLM"/>
    </source>
</evidence>
<keyword evidence="1" id="KW-0732">Signal</keyword>
<dbReference type="Proteomes" id="UP000238322">
    <property type="component" value="Unassembled WGS sequence"/>
</dbReference>
<evidence type="ECO:0000256" key="1">
    <source>
        <dbReference type="SAM" id="SignalP"/>
    </source>
</evidence>
<comment type="caution">
    <text evidence="2">The sequence shown here is derived from an EMBL/GenBank/DDBJ whole genome shotgun (WGS) entry which is preliminary data.</text>
</comment>
<dbReference type="AlphaFoldDB" id="A0A2S8FZ85"/>
<evidence type="ECO:0000313" key="3">
    <source>
        <dbReference type="Proteomes" id="UP000238322"/>
    </source>
</evidence>
<accession>A0A2S8FZ85</accession>
<gene>
    <name evidence="2" type="ORF">C5Y83_06045</name>
</gene>
<feature type="signal peptide" evidence="1">
    <location>
        <begin position="1"/>
        <end position="21"/>
    </location>
</feature>
<reference evidence="2 3" key="1">
    <citation type="submission" date="2018-02" db="EMBL/GenBank/DDBJ databases">
        <title>Comparative genomes isolates from brazilian mangrove.</title>
        <authorList>
            <person name="Araujo J.E."/>
            <person name="Taketani R.G."/>
            <person name="Silva M.C.P."/>
            <person name="Loureco M.V."/>
            <person name="Andreote F.D."/>
        </authorList>
    </citation>
    <scope>NUCLEOTIDE SEQUENCE [LARGE SCALE GENOMIC DNA]</scope>
    <source>
        <strain evidence="2 3">Hex-1 MGV</strain>
    </source>
</reference>
<dbReference type="OrthoDB" id="9833570at2"/>